<evidence type="ECO:0000313" key="1">
    <source>
        <dbReference type="EMBL" id="CAG8518494.1"/>
    </source>
</evidence>
<accession>A0A9N9A6S7</accession>
<keyword evidence="2" id="KW-1185">Reference proteome</keyword>
<feature type="non-terminal residue" evidence="1">
    <location>
        <position position="1"/>
    </location>
</feature>
<dbReference type="Proteomes" id="UP000789759">
    <property type="component" value="Unassembled WGS sequence"/>
</dbReference>
<comment type="caution">
    <text evidence="1">The sequence shown here is derived from an EMBL/GenBank/DDBJ whole genome shotgun (WGS) entry which is preliminary data.</text>
</comment>
<reference evidence="1" key="1">
    <citation type="submission" date="2021-06" db="EMBL/GenBank/DDBJ databases">
        <authorList>
            <person name="Kallberg Y."/>
            <person name="Tangrot J."/>
            <person name="Rosling A."/>
        </authorList>
    </citation>
    <scope>NUCLEOTIDE SEQUENCE</scope>
    <source>
        <strain evidence="1">FL966</strain>
    </source>
</reference>
<evidence type="ECO:0000313" key="2">
    <source>
        <dbReference type="Proteomes" id="UP000789759"/>
    </source>
</evidence>
<dbReference type="EMBL" id="CAJVQA010001552">
    <property type="protein sequence ID" value="CAG8518494.1"/>
    <property type="molecule type" value="Genomic_DNA"/>
</dbReference>
<proteinExistence type="predicted"/>
<sequence length="52" mass="5911">INYDCLSSLHYIYVSMPASISYWCTIGIAKLETKLKLIYSLKNIALIQVNSN</sequence>
<organism evidence="1 2">
    <name type="scientific">Cetraspora pellucida</name>
    <dbReference type="NCBI Taxonomy" id="1433469"/>
    <lineage>
        <taxon>Eukaryota</taxon>
        <taxon>Fungi</taxon>
        <taxon>Fungi incertae sedis</taxon>
        <taxon>Mucoromycota</taxon>
        <taxon>Glomeromycotina</taxon>
        <taxon>Glomeromycetes</taxon>
        <taxon>Diversisporales</taxon>
        <taxon>Gigasporaceae</taxon>
        <taxon>Cetraspora</taxon>
    </lineage>
</organism>
<protein>
    <submittedName>
        <fullName evidence="1">2108_t:CDS:1</fullName>
    </submittedName>
</protein>
<dbReference type="AlphaFoldDB" id="A0A9N9A6S7"/>
<name>A0A9N9A6S7_9GLOM</name>
<gene>
    <name evidence="1" type="ORF">CPELLU_LOCUS3267</name>
</gene>